<keyword evidence="1" id="KW-0812">Transmembrane</keyword>
<dbReference type="RefSeq" id="WP_215625511.1">
    <property type="nucleotide sequence ID" value="NZ_CP067089.2"/>
</dbReference>
<feature type="transmembrane region" description="Helical" evidence="1">
    <location>
        <begin position="28"/>
        <end position="46"/>
    </location>
</feature>
<keyword evidence="3" id="KW-1185">Reference proteome</keyword>
<dbReference type="Proteomes" id="UP000595917">
    <property type="component" value="Chromosome"/>
</dbReference>
<evidence type="ECO:0000256" key="1">
    <source>
        <dbReference type="SAM" id="Phobius"/>
    </source>
</evidence>
<proteinExistence type="predicted"/>
<evidence type="ECO:0000313" key="3">
    <source>
        <dbReference type="Proteomes" id="UP000595917"/>
    </source>
</evidence>
<evidence type="ECO:0000313" key="2">
    <source>
        <dbReference type="EMBL" id="QQO08205.1"/>
    </source>
</evidence>
<feature type="transmembrane region" description="Helical" evidence="1">
    <location>
        <begin position="82"/>
        <end position="102"/>
    </location>
</feature>
<name>A0A7T7XKQ4_9SPIR</name>
<dbReference type="KEGG" id="bhc:JFL75_14870"/>
<keyword evidence="1" id="KW-0472">Membrane</keyword>
<accession>A0A7T7XKQ4</accession>
<reference evidence="2" key="1">
    <citation type="submission" date="2021-01" db="EMBL/GenBank/DDBJ databases">
        <title>Description of Breznakiella homolactica.</title>
        <authorList>
            <person name="Song Y."/>
            <person name="Brune A."/>
        </authorList>
    </citation>
    <scope>NUCLEOTIDE SEQUENCE</scope>
    <source>
        <strain evidence="2">RmG30</strain>
    </source>
</reference>
<organism evidence="2 3">
    <name type="scientific">Breznakiella homolactica</name>
    <dbReference type="NCBI Taxonomy" id="2798577"/>
    <lineage>
        <taxon>Bacteria</taxon>
        <taxon>Pseudomonadati</taxon>
        <taxon>Spirochaetota</taxon>
        <taxon>Spirochaetia</taxon>
        <taxon>Spirochaetales</taxon>
        <taxon>Breznakiellaceae</taxon>
        <taxon>Breznakiella</taxon>
    </lineage>
</organism>
<dbReference type="EMBL" id="CP067089">
    <property type="protein sequence ID" value="QQO08205.1"/>
    <property type="molecule type" value="Genomic_DNA"/>
</dbReference>
<protein>
    <submittedName>
        <fullName evidence="2">Uncharacterized protein</fullName>
    </submittedName>
</protein>
<keyword evidence="1" id="KW-1133">Transmembrane helix</keyword>
<gene>
    <name evidence="2" type="ORF">JFL75_14870</name>
</gene>
<sequence length="303" mass="33375">METGQDTLLSAIKKIADFITMMVTTPPGITIILAAVLLVAVVWVSHTIRRASLLSKAAGQRFGFGDAFLASMEALGKMAAKLLVSLPMLVLVVLIALSLAGLGKTINRIEESAAAAQKIRDLTRVVQNLERSCTVADVHILSVQDNITRMAVDFYDPSRPGTAVERKELSLPGRDIYIDAMVLNFDYSEISGGRKINIAIPYRVFSDRVAQAEGVPLGGTDILGIPFIFNRTDDDIYGIAPDLYRHRLMEFMELVRDEQAARRAGIIRSVYGSAVHRRVASGDRFEIRVEQTGGLVLRDRQRF</sequence>
<dbReference type="AlphaFoldDB" id="A0A7T7XKQ4"/>